<proteinExistence type="predicted"/>
<dbReference type="RefSeq" id="WP_183358010.1">
    <property type="nucleotide sequence ID" value="NZ_BAABKR010000001.1"/>
</dbReference>
<dbReference type="PANTHER" id="PTHR22916">
    <property type="entry name" value="GLYCOSYLTRANSFERASE"/>
    <property type="match status" value="1"/>
</dbReference>
<dbReference type="InterPro" id="IPR001173">
    <property type="entry name" value="Glyco_trans_2-like"/>
</dbReference>
<keyword evidence="3" id="KW-1185">Reference proteome</keyword>
<name>A0A7W5TVX8_9MICC</name>
<organism evidence="2 3">
    <name type="scientific">Garicola koreensis</name>
    <dbReference type="NCBI Taxonomy" id="1262554"/>
    <lineage>
        <taxon>Bacteria</taxon>
        <taxon>Bacillati</taxon>
        <taxon>Actinomycetota</taxon>
        <taxon>Actinomycetes</taxon>
        <taxon>Micrococcales</taxon>
        <taxon>Micrococcaceae</taxon>
        <taxon>Garicola</taxon>
    </lineage>
</organism>
<evidence type="ECO:0000313" key="2">
    <source>
        <dbReference type="EMBL" id="MBB3667594.1"/>
    </source>
</evidence>
<dbReference type="CDD" id="cd00761">
    <property type="entry name" value="Glyco_tranf_GTA_type"/>
    <property type="match status" value="1"/>
</dbReference>
<reference evidence="2 3" key="1">
    <citation type="submission" date="2020-08" db="EMBL/GenBank/DDBJ databases">
        <title>Sequencing the genomes of 1000 actinobacteria strains.</title>
        <authorList>
            <person name="Klenk H.-P."/>
        </authorList>
    </citation>
    <scope>NUCLEOTIDE SEQUENCE [LARGE SCALE GENOMIC DNA]</scope>
    <source>
        <strain evidence="2 3">DSM 28238</strain>
    </source>
</reference>
<dbReference type="Proteomes" id="UP000547528">
    <property type="component" value="Unassembled WGS sequence"/>
</dbReference>
<feature type="domain" description="Glycosyltransferase 2-like" evidence="1">
    <location>
        <begin position="557"/>
        <end position="665"/>
    </location>
</feature>
<accession>A0A7W5TVX8</accession>
<sequence length="1174" mass="131795">MTMILKTTKFGANRVSGWCSQPSGTDQQPIVELRVDGDMLAQTVADLSLNEVDPDTTSKQRVGFAFDLPATLRDGMPHHVEVRETSQFTRESKVVEPPNSVVSDEENLFGEYHGFDRGMVIGWACKSNQTVTPEVRVDGTRVAVEPLSDAVNSLRARHGFGAVISPKFYDGEEHLVEVLLPGQAGEYHLLSQETLRFSPDLKNVQWWRRATNQYEDIIVDSLHLTNAEAVLTLVGEVRHKRVALRLGYRRFVMDLVSPPASGEGKTRALGQYAVQFHKEAKLPSSLELYNAGGSLKRSFDVRLGDETGRRPSYLPQTLAVKSQAVVGGRNELLPTLNYWAQEIRREGRPRLAWFSSLARETQSLEARDVLALVASGGSHDYDSLMETLELSRLRSSDWGIREALGKRVWLPGLFTLAQVIYSQRLNQQDFNDVYAIYESVEHAYGRDAFNNGVDRSYYADLLTQRGFTDKACDLLAYEESNQDRAYSQRFLEFNAFNPHTPGNSEAQNDQWFAGVNQLYDREGFSGLASQDGRAPDFFSLQGESVASSADSSLPLVTVIMPIYEPNAATDVAIGSLLEQTWSNLEIIIIDDASPEVDESGDPTPYRQQLQGWAAKDERIRLVLCEENRGAYSVRNEAFGMAQGEFVTIADKDDWHHPQRIQFQARDLMANSGKHGNIVNWVRVDEQLQFQIRWGPDRIVHPSFACIMFRRREVLEKLGVWDPVRKSADNEYRKRFEMVFGQKLKPAVNAPLAFSLLGEGNLTSSDFGLGYRHPDREVYQWAYSHWHDQIQKGRSPQLSGEAREFYSPPAFRPDRNKDDVPHFDVVYISELGLLGGPALAAKREIETAVAAGLKVAIMPLQNGLHMAAAKRRLAPEIEELWLSGSAEWITWNSAATADLVVLSWPGLMELRPGSDVGLQPSAVTIVANQLPASLGSRGRNFSVQRVTRNVEKTFGVFPTWAAQSPVVQEALRELLSTDDVRNALWLTPSTGHTDYVGRKPENRDRAVIGRVLDEDESHWPEPAVIRDAYPEDPAFEVSILSRVRTLESRGILRGRSVPTNWTILPPDFQSYDDYLRSLDFLVHYGNEPWDPHTDGSVVRALELGVVCVLHPVFKPVYGDAAVYVAPGEIRDTLHSMWGLPEKMREQRKRGQAYVKGSRTARHYVRLLRGQSTSGG</sequence>
<comment type="caution">
    <text evidence="2">The sequence shown here is derived from an EMBL/GenBank/DDBJ whole genome shotgun (WGS) entry which is preliminary data.</text>
</comment>
<evidence type="ECO:0000259" key="1">
    <source>
        <dbReference type="Pfam" id="PF00535"/>
    </source>
</evidence>
<dbReference type="InterPro" id="IPR029044">
    <property type="entry name" value="Nucleotide-diphossugar_trans"/>
</dbReference>
<dbReference type="Pfam" id="PF00535">
    <property type="entry name" value="Glycos_transf_2"/>
    <property type="match status" value="1"/>
</dbReference>
<dbReference type="GO" id="GO:0016758">
    <property type="term" value="F:hexosyltransferase activity"/>
    <property type="evidence" value="ECO:0007669"/>
    <property type="project" value="UniProtKB-ARBA"/>
</dbReference>
<evidence type="ECO:0000313" key="3">
    <source>
        <dbReference type="Proteomes" id="UP000547528"/>
    </source>
</evidence>
<dbReference type="PANTHER" id="PTHR22916:SF3">
    <property type="entry name" value="UDP-GLCNAC:BETAGAL BETA-1,3-N-ACETYLGLUCOSAMINYLTRANSFERASE-LIKE PROTEIN 1"/>
    <property type="match status" value="1"/>
</dbReference>
<gene>
    <name evidence="2" type="ORF">FHX47_001213</name>
</gene>
<dbReference type="Gene3D" id="3.90.550.10">
    <property type="entry name" value="Spore Coat Polysaccharide Biosynthesis Protein SpsA, Chain A"/>
    <property type="match status" value="1"/>
</dbReference>
<dbReference type="EMBL" id="JACIBT010000002">
    <property type="protein sequence ID" value="MBB3667594.1"/>
    <property type="molecule type" value="Genomic_DNA"/>
</dbReference>
<protein>
    <recommendedName>
        <fullName evidence="1">Glycosyltransferase 2-like domain-containing protein</fullName>
    </recommendedName>
</protein>
<dbReference type="SUPFAM" id="SSF53448">
    <property type="entry name" value="Nucleotide-diphospho-sugar transferases"/>
    <property type="match status" value="1"/>
</dbReference>
<dbReference type="AlphaFoldDB" id="A0A7W5TVX8"/>